<dbReference type="Proteomes" id="UP000651452">
    <property type="component" value="Unassembled WGS sequence"/>
</dbReference>
<reference evidence="2" key="2">
    <citation type="submission" date="2020-09" db="EMBL/GenBank/DDBJ databases">
        <title>Reference genome assembly for Australian Ascochyta lentis isolate Al4.</title>
        <authorList>
            <person name="Lee R.C."/>
            <person name="Farfan-Caceres L.M."/>
            <person name="Debler J.W."/>
            <person name="Williams A.H."/>
            <person name="Henares B.M."/>
        </authorList>
    </citation>
    <scope>NUCLEOTIDE SEQUENCE</scope>
    <source>
        <strain evidence="2">Al4</strain>
    </source>
</reference>
<organism evidence="2 3">
    <name type="scientific">Ascochyta lentis</name>
    <dbReference type="NCBI Taxonomy" id="205686"/>
    <lineage>
        <taxon>Eukaryota</taxon>
        <taxon>Fungi</taxon>
        <taxon>Dikarya</taxon>
        <taxon>Ascomycota</taxon>
        <taxon>Pezizomycotina</taxon>
        <taxon>Dothideomycetes</taxon>
        <taxon>Pleosporomycetidae</taxon>
        <taxon>Pleosporales</taxon>
        <taxon>Pleosporineae</taxon>
        <taxon>Didymellaceae</taxon>
        <taxon>Ascochyta</taxon>
    </lineage>
</organism>
<reference evidence="2" key="1">
    <citation type="submission" date="2018-12" db="EMBL/GenBank/DDBJ databases">
        <authorList>
            <person name="Syme R.A."/>
            <person name="Farfan-Caceres L."/>
            <person name="Lichtenzveig J."/>
        </authorList>
    </citation>
    <scope>NUCLEOTIDE SEQUENCE</scope>
    <source>
        <strain evidence="2">Al4</strain>
    </source>
</reference>
<dbReference type="Gene3D" id="3.30.420.40">
    <property type="match status" value="2"/>
</dbReference>
<evidence type="ECO:0000313" key="3">
    <source>
        <dbReference type="Proteomes" id="UP000651452"/>
    </source>
</evidence>
<dbReference type="EMBL" id="RZGK01000003">
    <property type="protein sequence ID" value="KAF9700075.1"/>
    <property type="molecule type" value="Genomic_DNA"/>
</dbReference>
<feature type="region of interest" description="Disordered" evidence="1">
    <location>
        <begin position="1"/>
        <end position="66"/>
    </location>
</feature>
<keyword evidence="3" id="KW-1185">Reference proteome</keyword>
<feature type="compositionally biased region" description="Polar residues" evidence="1">
    <location>
        <begin position="42"/>
        <end position="60"/>
    </location>
</feature>
<comment type="caution">
    <text evidence="2">The sequence shown here is derived from an EMBL/GenBank/DDBJ whole genome shotgun (WGS) entry which is preliminary data.</text>
</comment>
<evidence type="ECO:0000256" key="1">
    <source>
        <dbReference type="SAM" id="MobiDB-lite"/>
    </source>
</evidence>
<proteinExistence type="predicted"/>
<gene>
    <name evidence="2" type="ORF">EKO04_001479</name>
</gene>
<sequence length="692" mass="78090">MERMPPTLRAGSASRCHSRGRNRQNATKRNVDDLSPEPGESTKFSRLSASQKTKTNSSRSTDNKMPDFSVAIDLGTTFTTVAHHLAIWEEGVVETIDTFPGAQKLDRTGIQQPTEIWYPDNKSAPVRFGHEVTHLLGMSKSRQSRASYSNDGRVVKPKLLLDSRDYVDDARSDLLRVLNHLQVTGQVVEHKDILTDFLTYLFAHTREYLELHYSLKEDSSVEVTFCVPVCWPADAVSTLSQCVQKAMQKAKFGTDGTSPCHMFIVNEAEAQAMTALMDKLLGLKAGDTFMIIDCGGGTTDVGIYRIASTEPLRLESEVNEATGAMIGSGDVNEAFRRFAYNDLKNEDYLVDDKRGTTLNSIIEMDLMHQFENTHKPAFGNASADVFYSFRLPQLRQSDTNPRITDGFYELTSADMEQLFKPSDRGIRSLMIQQIAAARSKEYDVDKLVVVGGFADSPYLIKYLKESLEYANAQMNTNTELISPPRRTSATGVATGAIHRAMNKEHGPKRIPRQSIGILRHIPYEPKARSYRQQVLRQKKTFNNTVGQMYIVDTIEWLIKRGMDEMQAVHVIPFTEQHGFLQDNVDWVIRHEIYASSTCMEDFYKFDHPKNYGKVLTIGEFEFDLKDLQNRIRAENISEGRDLNDVTISVEMKVIDRYLEFNAHWVSKDGNSVVIPGAQNYFSVASAFKPGTE</sequence>
<accession>A0A8H7MM09</accession>
<dbReference type="SUPFAM" id="SSF53067">
    <property type="entry name" value="Actin-like ATPase domain"/>
    <property type="match status" value="2"/>
</dbReference>
<dbReference type="CDD" id="cd10170">
    <property type="entry name" value="ASKHA_NBD_HSP70"/>
    <property type="match status" value="1"/>
</dbReference>
<dbReference type="PANTHER" id="PTHR42749:SF8">
    <property type="entry name" value="HSP70 FAMILY PROTEIN (AFU_ORTHOLOGUE AFUA_3G13740)"/>
    <property type="match status" value="1"/>
</dbReference>
<protein>
    <submittedName>
        <fullName evidence="2">Uncharacterized protein</fullName>
    </submittedName>
</protein>
<evidence type="ECO:0000313" key="2">
    <source>
        <dbReference type="EMBL" id="KAF9700075.1"/>
    </source>
</evidence>
<dbReference type="InterPro" id="IPR043129">
    <property type="entry name" value="ATPase_NBD"/>
</dbReference>
<dbReference type="AlphaFoldDB" id="A0A8H7MM09"/>
<dbReference type="Gene3D" id="3.90.640.10">
    <property type="entry name" value="Actin, Chain A, domain 4"/>
    <property type="match status" value="1"/>
</dbReference>
<dbReference type="OrthoDB" id="2963168at2759"/>
<name>A0A8H7MM09_9PLEO</name>
<dbReference type="PANTHER" id="PTHR42749">
    <property type="entry name" value="CELL SHAPE-DETERMINING PROTEIN MREB"/>
    <property type="match status" value="1"/>
</dbReference>